<dbReference type="PANTHER" id="PTHR45527:SF1">
    <property type="entry name" value="FATTY ACID SYNTHASE"/>
    <property type="match status" value="1"/>
</dbReference>
<dbReference type="Pfam" id="PF00668">
    <property type="entry name" value="Condensation"/>
    <property type="match status" value="3"/>
</dbReference>
<dbReference type="Gene3D" id="3.30.300.30">
    <property type="match status" value="1"/>
</dbReference>
<keyword evidence="1" id="KW-0677">Repeat</keyword>
<reference evidence="4" key="1">
    <citation type="journal article" date="2019" name="Int. J. Syst. Evol. Microbiol.">
        <title>The Global Catalogue of Microorganisms (GCM) 10K type strain sequencing project: providing services to taxonomists for standard genome sequencing and annotation.</title>
        <authorList>
            <consortium name="The Broad Institute Genomics Platform"/>
            <consortium name="The Broad Institute Genome Sequencing Center for Infectious Disease"/>
            <person name="Wu L."/>
            <person name="Ma J."/>
        </authorList>
    </citation>
    <scope>NUCLEOTIDE SEQUENCE [LARGE SCALE GENOMIC DNA]</scope>
    <source>
        <strain evidence="4">KCTC 42423</strain>
    </source>
</reference>
<evidence type="ECO:0000259" key="2">
    <source>
        <dbReference type="PROSITE" id="PS50075"/>
    </source>
</evidence>
<keyword evidence="4" id="KW-1185">Reference proteome</keyword>
<dbReference type="Gene3D" id="3.40.50.980">
    <property type="match status" value="4"/>
</dbReference>
<dbReference type="InterPro" id="IPR000873">
    <property type="entry name" value="AMP-dep_synth/lig_dom"/>
</dbReference>
<dbReference type="InterPro" id="IPR009081">
    <property type="entry name" value="PP-bd_ACP"/>
</dbReference>
<dbReference type="Pfam" id="PF13193">
    <property type="entry name" value="AMP-binding_C"/>
    <property type="match status" value="1"/>
</dbReference>
<dbReference type="InterPro" id="IPR025110">
    <property type="entry name" value="AMP-bd_C"/>
</dbReference>
<dbReference type="RefSeq" id="WP_378297941.1">
    <property type="nucleotide sequence ID" value="NZ_JBHULX010000001.1"/>
</dbReference>
<dbReference type="InterPro" id="IPR010060">
    <property type="entry name" value="NRPS_synth"/>
</dbReference>
<feature type="non-terminal residue" evidence="3">
    <location>
        <position position="2134"/>
    </location>
</feature>
<proteinExistence type="predicted"/>
<sequence length="2134" mass="243755">MKNEIHLAQQEIYYGQIINNKSSLYNVGGYISLKGGIETKLLIKIIQELPHKFDVFNFEFDLDKEIPQFQLKEKVDKIHVNELNFSREKNPEKTAKNWMQNQFNAAFNIYTDDLYRYTLIEIAEDEHWLFMCFHHLLVDGYSFMIKNNYIVQEYDRQKIGKEKIEDKQIPLYYDAVIRSSNYHKSEDYINDKNFWKTKYENIPNSLLNHSKKRKNTGGKRISFSIPESDRSLYEKLVKSTKVSLQQFTLASLIIYFGKSTKNDVFCFGVPIHNRGSREERKMVGMFSSVLPFKGEYDETQTLLELITTIKQTQRKDYRHRRYPISHLNRELGLMKQNRHQLYDIVVNYEPFDFLEELSSGVTVVTKHLTSVSNLEAPISIRWCDYGKNHPLELQVDYQEAYFNQEDIEGLINSLFHVLRQFEGNLNELLTSVSIVPKNQEKLLLEKFNNREVSYPSDKTVIDLFRDQIKAFPEAIALEFEGATMSYRELEERSNQLAHYLIEQGIGKETLVPICIDRSLAMVVGILGIIKAGGAYVPIDPSYPQERIDFILQDTNASLVVTHSDVLHLFKENKLVKTSVLLDQGEQILQGQSVSIPEVKISPDQLVYIIYTSGTTGTPKGVMIAHKSLNSFLCNIQDVYPINKGDKILLKTNYTFDVSVHELFGWIKGGGNLVILPNGVEKERHGILNRIEKHKITHVNVVPSMFSILLEELSTYKELKLPSLKYFHVAGEVLPANMVKKYNKLNISALVENVYGPTEATIYSTHYSTTNFEEKVDNISIGSPLPNTSVYVLSEDLSLLPIGVTGELYIGGTQLARGYLNRPDLTAERFVAHPFKKGERVYKSGDLARWLPDGTLEFIGRKDNQVKIRGYRIELGEIESIIATKESIQQSIVVAIPDNSGHKRLVAYIKTVLSDDIEHQELKRYLSEKLPDYMVPGVYVFLDDFPLTHNGKIDKKALPAPETSFSRINNYVAPTTEEEKELVSVWEELLGIAKIGVEDNFFELGGDSIKAIQLVSKSKSLDIHYQVKDIFDYQTISGICSNLQLAFDTVTEEGLLSGEVPLHPIQHYFFEQDYKASNHYNQSLILTIPKSISIDRLAVCFLQLFHHHDALRLKYDFSLEGVEQRYSNFIGKPSACSVTSLSEIPDLCNSYQSELNIKEGDLLRALLIHTPHTEKKNRLFLTIHHLAIDGISWRVLLEDLEVLLSKEAIEGSTILPAKGTSYRQWTEKLQEYAVLPSTQLEYSYWKEVLSKYRPLPVDFSSDIETTYEQTHTIQTRLSRADTTSLTQEIHHAYGTEINDILLSALSKTMEGWISSSEFVIGLEGHGREELFRDVDLSRTIGWFTSLYPVCLSVPSSGTVSYEDLISRTKDSLREIPKKGINYPILRYLSEEEIREELSLQYEDLIFNYLGDFDHYNASENSLLSISNENTGEAFGLKNQNPNKIAINSIIVQGQLEINWSYDSHRYEENTIKTLSDKFDKILRSIIHHCKVLSDREKTPGDYGLPSKISYTNLVNFKQGRERLLNSKIEDIYPLTALQQGMLFHSLYNPEDTAYLVQFHCDLAGNFSKDSFLKSWKVLMDGHSTLRSCIYANELAIPVQCVYESMELPVQMYDYTSYSAGEKEVAIQSFLEKDKQTNFDFEKEPLFRITLFKVDSDTVRMVFTNHHILWDGWSFAKLMSNFIEVYQQMVNGTELTVLSTDNYRSHIDYINSQNRTEGLAYWGRYLSGIEQATYLPFTGNVSERNKTFGNSERTLLISKEVSNQINSFAEQNHITTSTVLQGTWSYLLSKYTGISAVTFGATISGRNSDVEGIADKVGLYINTIPVCSHIESQANIVDWLQELQRGHTIGREDHGYLSLLEIEKQSVVSSPCFDTLMVFENYPIENLDSTSFDLTIKNIESKENTNYTLSLCVFDTEEGISIKLTYNNTILPDDVVVMIEKHIYQLLSSITSGVKTLGELTYLGKEEKEELLTLFNNTEVSYPSDKTVIDLFRDQVKAFPEAIALEFEGATMSYRELEERSNQLAHYLIEQGIGKETLVPICIDRSLAMVVGILGIIKAGGAYVPIDPSYPQERIDFILQDTNASLVVTHSDVLHLFKENKLVKTSVLLDQGEQILQGQSVSIPEVKISPDQLIYV</sequence>
<dbReference type="SUPFAM" id="SSF56801">
    <property type="entry name" value="Acetyl-CoA synthetase-like"/>
    <property type="match status" value="2"/>
</dbReference>
<dbReference type="Proteomes" id="UP001597459">
    <property type="component" value="Unassembled WGS sequence"/>
</dbReference>
<dbReference type="InterPro" id="IPR036736">
    <property type="entry name" value="ACP-like_sf"/>
</dbReference>
<dbReference type="SUPFAM" id="SSF47336">
    <property type="entry name" value="ACP-like"/>
    <property type="match status" value="1"/>
</dbReference>
<dbReference type="Pfam" id="PF00501">
    <property type="entry name" value="AMP-binding"/>
    <property type="match status" value="2"/>
</dbReference>
<dbReference type="Gene3D" id="3.30.559.10">
    <property type="entry name" value="Chloramphenicol acetyltransferase-like domain"/>
    <property type="match status" value="3"/>
</dbReference>
<accession>A0ABW5N6G4</accession>
<comment type="caution">
    <text evidence="3">The sequence shown here is derived from an EMBL/GenBank/DDBJ whole genome shotgun (WGS) entry which is preliminary data.</text>
</comment>
<name>A0ABW5N6G4_9FLAO</name>
<feature type="domain" description="Carrier" evidence="2">
    <location>
        <begin position="972"/>
        <end position="1046"/>
    </location>
</feature>
<dbReference type="Gene3D" id="3.30.559.30">
    <property type="entry name" value="Nonribosomal peptide synthetase, condensation domain"/>
    <property type="match status" value="3"/>
</dbReference>
<dbReference type="PROSITE" id="PS50075">
    <property type="entry name" value="CARRIER"/>
    <property type="match status" value="1"/>
</dbReference>
<dbReference type="NCBIfam" id="TIGR01720">
    <property type="entry name" value="NRPS-para261"/>
    <property type="match status" value="1"/>
</dbReference>
<dbReference type="CDD" id="cd05930">
    <property type="entry name" value="A_NRPS"/>
    <property type="match status" value="1"/>
</dbReference>
<dbReference type="SUPFAM" id="SSF52777">
    <property type="entry name" value="CoA-dependent acyltransferases"/>
    <property type="match status" value="6"/>
</dbReference>
<dbReference type="InterPro" id="IPR020845">
    <property type="entry name" value="AMP-binding_CS"/>
</dbReference>
<dbReference type="InterPro" id="IPR045851">
    <property type="entry name" value="AMP-bd_C_sf"/>
</dbReference>
<dbReference type="Gene3D" id="1.10.1200.10">
    <property type="entry name" value="ACP-like"/>
    <property type="match status" value="1"/>
</dbReference>
<dbReference type="Gene3D" id="2.30.38.10">
    <property type="entry name" value="Luciferase, Domain 3"/>
    <property type="match status" value="1"/>
</dbReference>
<dbReference type="InterPro" id="IPR001242">
    <property type="entry name" value="Condensation_dom"/>
</dbReference>
<dbReference type="NCBIfam" id="TIGR01733">
    <property type="entry name" value="AA-adenyl-dom"/>
    <property type="match status" value="1"/>
</dbReference>
<gene>
    <name evidence="3" type="ORF">ACFSTE_02760</name>
</gene>
<dbReference type="InterPro" id="IPR023213">
    <property type="entry name" value="CAT-like_dom_sf"/>
</dbReference>
<dbReference type="PANTHER" id="PTHR45527">
    <property type="entry name" value="NONRIBOSOMAL PEPTIDE SYNTHETASE"/>
    <property type="match status" value="1"/>
</dbReference>
<evidence type="ECO:0000256" key="1">
    <source>
        <dbReference type="ARBA" id="ARBA00022737"/>
    </source>
</evidence>
<dbReference type="Pfam" id="PF00550">
    <property type="entry name" value="PP-binding"/>
    <property type="match status" value="1"/>
</dbReference>
<dbReference type="InterPro" id="IPR010071">
    <property type="entry name" value="AA_adenyl_dom"/>
</dbReference>
<evidence type="ECO:0000313" key="3">
    <source>
        <dbReference type="EMBL" id="MFD2589734.1"/>
    </source>
</evidence>
<protein>
    <submittedName>
        <fullName evidence="3">Amino acid adenylation domain-containing protein</fullName>
    </submittedName>
</protein>
<dbReference type="PROSITE" id="PS00455">
    <property type="entry name" value="AMP_BINDING"/>
    <property type="match status" value="1"/>
</dbReference>
<dbReference type="CDD" id="cd19534">
    <property type="entry name" value="E_NRPS"/>
    <property type="match status" value="1"/>
</dbReference>
<dbReference type="EMBL" id="JBHULX010000001">
    <property type="protein sequence ID" value="MFD2589734.1"/>
    <property type="molecule type" value="Genomic_DNA"/>
</dbReference>
<organism evidence="3 4">
    <name type="scientific">Aquimarina hainanensis</name>
    <dbReference type="NCBI Taxonomy" id="1578017"/>
    <lineage>
        <taxon>Bacteria</taxon>
        <taxon>Pseudomonadati</taxon>
        <taxon>Bacteroidota</taxon>
        <taxon>Flavobacteriia</taxon>
        <taxon>Flavobacteriales</taxon>
        <taxon>Flavobacteriaceae</taxon>
        <taxon>Aquimarina</taxon>
    </lineage>
</organism>
<evidence type="ECO:0000313" key="4">
    <source>
        <dbReference type="Proteomes" id="UP001597459"/>
    </source>
</evidence>